<dbReference type="NCBIfam" id="TIGR00796">
    <property type="entry name" value="livcs"/>
    <property type="match status" value="1"/>
</dbReference>
<dbReference type="PANTHER" id="PTHR30588">
    <property type="entry name" value="BRANCHED-CHAIN AMINO ACID TRANSPORT SYSTEM 2 CARRIER PROTEIN"/>
    <property type="match status" value="1"/>
</dbReference>
<comment type="caution">
    <text evidence="10">The sequence shown here is derived from an EMBL/GenBank/DDBJ whole genome shotgun (WGS) entry which is preliminary data.</text>
</comment>
<proteinExistence type="inferred from homology"/>
<dbReference type="Proteomes" id="UP000254118">
    <property type="component" value="Unassembled WGS sequence"/>
</dbReference>
<gene>
    <name evidence="10" type="primary">brnQ</name>
    <name evidence="10" type="ORF">NCTC7915_01772</name>
</gene>
<feature type="transmembrane region" description="Helical" evidence="9">
    <location>
        <begin position="49"/>
        <end position="71"/>
    </location>
</feature>
<feature type="transmembrane region" description="Helical" evidence="9">
    <location>
        <begin position="87"/>
        <end position="108"/>
    </location>
</feature>
<name>A0AA46BPH8_9MICO</name>
<evidence type="ECO:0000256" key="3">
    <source>
        <dbReference type="ARBA" id="ARBA00022448"/>
    </source>
</evidence>
<feature type="transmembrane region" description="Helical" evidence="9">
    <location>
        <begin position="426"/>
        <end position="446"/>
    </location>
</feature>
<dbReference type="EMBL" id="UFYA01000001">
    <property type="protein sequence ID" value="STD12403.1"/>
    <property type="molecule type" value="Genomic_DNA"/>
</dbReference>
<keyword evidence="7 9" id="KW-1133">Transmembrane helix</keyword>
<feature type="transmembrane region" description="Helical" evidence="9">
    <location>
        <begin position="17"/>
        <end position="37"/>
    </location>
</feature>
<evidence type="ECO:0000256" key="5">
    <source>
        <dbReference type="ARBA" id="ARBA00022692"/>
    </source>
</evidence>
<organism evidence="10 11">
    <name type="scientific">Dermatophilus congolensis</name>
    <dbReference type="NCBI Taxonomy" id="1863"/>
    <lineage>
        <taxon>Bacteria</taxon>
        <taxon>Bacillati</taxon>
        <taxon>Actinomycetota</taxon>
        <taxon>Actinomycetes</taxon>
        <taxon>Micrococcales</taxon>
        <taxon>Dermatophilaceae</taxon>
        <taxon>Dermatophilus</taxon>
    </lineage>
</organism>
<evidence type="ECO:0000256" key="4">
    <source>
        <dbReference type="ARBA" id="ARBA00022475"/>
    </source>
</evidence>
<evidence type="ECO:0000256" key="2">
    <source>
        <dbReference type="ARBA" id="ARBA00008540"/>
    </source>
</evidence>
<dbReference type="PANTHER" id="PTHR30588:SF0">
    <property type="entry name" value="BRANCHED-CHAIN AMINO ACID PERMEASE BRNQ"/>
    <property type="match status" value="1"/>
</dbReference>
<evidence type="ECO:0000256" key="1">
    <source>
        <dbReference type="ARBA" id="ARBA00004651"/>
    </source>
</evidence>
<dbReference type="RefSeq" id="WP_115031351.1">
    <property type="nucleotide sequence ID" value="NZ_UFYA01000001.1"/>
</dbReference>
<keyword evidence="3" id="KW-0813">Transport</keyword>
<dbReference type="GO" id="GO:0005304">
    <property type="term" value="F:L-valine transmembrane transporter activity"/>
    <property type="evidence" value="ECO:0007669"/>
    <property type="project" value="TreeGrafter"/>
</dbReference>
<dbReference type="GO" id="GO:0015190">
    <property type="term" value="F:L-leucine transmembrane transporter activity"/>
    <property type="evidence" value="ECO:0007669"/>
    <property type="project" value="TreeGrafter"/>
</dbReference>
<keyword evidence="8 9" id="KW-0472">Membrane</keyword>
<feature type="transmembrane region" description="Helical" evidence="9">
    <location>
        <begin position="291"/>
        <end position="316"/>
    </location>
</feature>
<feature type="transmembrane region" description="Helical" evidence="9">
    <location>
        <begin position="355"/>
        <end position="373"/>
    </location>
</feature>
<protein>
    <submittedName>
        <fullName evidence="10">LIV-II</fullName>
    </submittedName>
</protein>
<reference evidence="10 11" key="1">
    <citation type="submission" date="2018-06" db="EMBL/GenBank/DDBJ databases">
        <authorList>
            <consortium name="Pathogen Informatics"/>
            <person name="Doyle S."/>
        </authorList>
    </citation>
    <scope>NUCLEOTIDE SEQUENCE [LARGE SCALE GENOMIC DNA]</scope>
    <source>
        <strain evidence="10 11">NCTC7915</strain>
    </source>
</reference>
<feature type="transmembrane region" description="Helical" evidence="9">
    <location>
        <begin position="128"/>
        <end position="147"/>
    </location>
</feature>
<dbReference type="GO" id="GO:0015188">
    <property type="term" value="F:L-isoleucine transmembrane transporter activity"/>
    <property type="evidence" value="ECO:0007669"/>
    <property type="project" value="TreeGrafter"/>
</dbReference>
<comment type="subcellular location">
    <subcellularLocation>
        <location evidence="1">Cell membrane</location>
        <topology evidence="1">Multi-pass membrane protein</topology>
    </subcellularLocation>
</comment>
<accession>A0AA46BPH8</accession>
<dbReference type="Pfam" id="PF05525">
    <property type="entry name" value="Branch_AA_trans"/>
    <property type="match status" value="1"/>
</dbReference>
<evidence type="ECO:0000313" key="10">
    <source>
        <dbReference type="EMBL" id="STD12403.1"/>
    </source>
</evidence>
<dbReference type="GO" id="GO:0005886">
    <property type="term" value="C:plasma membrane"/>
    <property type="evidence" value="ECO:0007669"/>
    <property type="project" value="UniProtKB-SubCell"/>
</dbReference>
<feature type="transmembrane region" description="Helical" evidence="9">
    <location>
        <begin position="159"/>
        <end position="178"/>
    </location>
</feature>
<feature type="transmembrane region" description="Helical" evidence="9">
    <location>
        <begin position="198"/>
        <end position="220"/>
    </location>
</feature>
<keyword evidence="6" id="KW-0029">Amino-acid transport</keyword>
<dbReference type="GO" id="GO:0015818">
    <property type="term" value="P:isoleucine transport"/>
    <property type="evidence" value="ECO:0007669"/>
    <property type="project" value="TreeGrafter"/>
</dbReference>
<evidence type="ECO:0000256" key="7">
    <source>
        <dbReference type="ARBA" id="ARBA00022989"/>
    </source>
</evidence>
<evidence type="ECO:0000256" key="9">
    <source>
        <dbReference type="SAM" id="Phobius"/>
    </source>
</evidence>
<evidence type="ECO:0000256" key="8">
    <source>
        <dbReference type="ARBA" id="ARBA00023136"/>
    </source>
</evidence>
<feature type="transmembrane region" description="Helical" evidence="9">
    <location>
        <begin position="385"/>
        <end position="406"/>
    </location>
</feature>
<dbReference type="InterPro" id="IPR004685">
    <property type="entry name" value="Brnchd-chn_aa_trnsp_Livcs"/>
</dbReference>
<evidence type="ECO:0000256" key="6">
    <source>
        <dbReference type="ARBA" id="ARBA00022970"/>
    </source>
</evidence>
<evidence type="ECO:0000313" key="11">
    <source>
        <dbReference type="Proteomes" id="UP000254118"/>
    </source>
</evidence>
<feature type="transmembrane region" description="Helical" evidence="9">
    <location>
        <begin position="328"/>
        <end position="349"/>
    </location>
</feature>
<sequence length="455" mass="47211">MPPTNQPSRSLSTGNSLLVGSLLFGLFFGAGNLIFPVQLGRDAAGATPAATAGFLITAVGLPIIGVIASALSRSSSMLQMTSNVSRWYAIAFTCALYLTIGPLFAVPRTATVSFEVGFASYLSEGSEHLWLAVFTIVFFTLTGLAAIRPGRLIDWVGRYLTPVFLVLLLAVIAAAVIFPMGPVEGVPSEKYAQNAAAVGFIDGYATMDALASLAFAIVIIEATHRLGVTSPGRVATETAKAGIYSMIAMTVIYAALAYIGATSLHLIPTAKNGGTVLAAVSSHYFGPAGTVLIAAIVLAACLKTSIGLVTACAEMFSTMFPTVLGHKGWTILFTVFSAGVANIGLASIVKISVPVLLFLYPLAITAIILGLLTPWLEGRALAAQLMTAFTAVAALFDMIKALEFPIPGKDALVNFASTVLPGYDLGFGWALPALVGLAAGFAITHFRNSPHVASA</sequence>
<keyword evidence="5 9" id="KW-0812">Transmembrane</keyword>
<dbReference type="GO" id="GO:0015820">
    <property type="term" value="P:L-leucine transport"/>
    <property type="evidence" value="ECO:0007669"/>
    <property type="project" value="TreeGrafter"/>
</dbReference>
<keyword evidence="4" id="KW-1003">Cell membrane</keyword>
<feature type="transmembrane region" description="Helical" evidence="9">
    <location>
        <begin position="241"/>
        <end position="261"/>
    </location>
</feature>
<dbReference type="AlphaFoldDB" id="A0AA46BPH8"/>
<comment type="similarity">
    <text evidence="2">Belongs to the branched chain amino acid transporter family.</text>
</comment>